<dbReference type="InterPro" id="IPR014756">
    <property type="entry name" value="Ig_E-set"/>
</dbReference>
<dbReference type="GO" id="GO:0005507">
    <property type="term" value="F:copper ion binding"/>
    <property type="evidence" value="ECO:0007669"/>
    <property type="project" value="InterPro"/>
</dbReference>
<comment type="similarity">
    <text evidence="2">Belongs to the CopC family.</text>
</comment>
<evidence type="ECO:0000256" key="1">
    <source>
        <dbReference type="ARBA" id="ARBA00004418"/>
    </source>
</evidence>
<evidence type="ECO:0000256" key="3">
    <source>
        <dbReference type="ARBA" id="ARBA00022729"/>
    </source>
</evidence>
<dbReference type="Proteomes" id="UP000635071">
    <property type="component" value="Unassembled WGS sequence"/>
</dbReference>
<evidence type="ECO:0000313" key="9">
    <source>
        <dbReference type="Proteomes" id="UP000635071"/>
    </source>
</evidence>
<dbReference type="SUPFAM" id="SSF81296">
    <property type="entry name" value="E set domains"/>
    <property type="match status" value="1"/>
</dbReference>
<gene>
    <name evidence="8" type="ORF">GCM10011529_18950</name>
</gene>
<comment type="caution">
    <text evidence="8">The sequence shown here is derived from an EMBL/GenBank/DDBJ whole genome shotgun (WGS) entry which is preliminary data.</text>
</comment>
<dbReference type="GO" id="GO:0042597">
    <property type="term" value="C:periplasmic space"/>
    <property type="evidence" value="ECO:0007669"/>
    <property type="project" value="UniProtKB-SubCell"/>
</dbReference>
<dbReference type="NCBIfam" id="NF033814">
    <property type="entry name" value="copper_CopC"/>
    <property type="match status" value="1"/>
</dbReference>
<reference evidence="8" key="2">
    <citation type="submission" date="2020-09" db="EMBL/GenBank/DDBJ databases">
        <authorList>
            <person name="Sun Q."/>
            <person name="Zhou Y."/>
        </authorList>
    </citation>
    <scope>NUCLEOTIDE SEQUENCE</scope>
    <source>
        <strain evidence="8">CGMCC 1.15519</strain>
    </source>
</reference>
<evidence type="ECO:0000313" key="8">
    <source>
        <dbReference type="EMBL" id="GGE12784.1"/>
    </source>
</evidence>
<keyword evidence="3 6" id="KW-0732">Signal</keyword>
<proteinExistence type="inferred from homology"/>
<sequence length="129" mass="13555">MTFNFRAVFAAALIATLGTGTAALAHTKLVSSTPAANATVDKPGKIVLVFNEKLMAKFAGAELTMTGMPGMTDHQPMKVTGFTTALGADGKTLTLLMKRALPSGSYELKWFAAGADAHRMEGSFPFTVK</sequence>
<feature type="domain" description="CopC" evidence="7">
    <location>
        <begin position="26"/>
        <end position="128"/>
    </location>
</feature>
<dbReference type="EMBL" id="BMJM01000006">
    <property type="protein sequence ID" value="GGE12784.1"/>
    <property type="molecule type" value="Genomic_DNA"/>
</dbReference>
<keyword evidence="9" id="KW-1185">Reference proteome</keyword>
<evidence type="ECO:0000256" key="4">
    <source>
        <dbReference type="ARBA" id="ARBA00022764"/>
    </source>
</evidence>
<name>A0A917E9M0_9SPHN</name>
<feature type="chain" id="PRO_5037296741" evidence="6">
    <location>
        <begin position="26"/>
        <end position="129"/>
    </location>
</feature>
<dbReference type="Pfam" id="PF04234">
    <property type="entry name" value="CopC"/>
    <property type="match status" value="1"/>
</dbReference>
<dbReference type="Gene3D" id="2.60.40.1220">
    <property type="match status" value="1"/>
</dbReference>
<accession>A0A917E9M0</accession>
<comment type="subcellular location">
    <subcellularLocation>
        <location evidence="1">Periplasm</location>
    </subcellularLocation>
</comment>
<feature type="signal peptide" evidence="6">
    <location>
        <begin position="1"/>
        <end position="25"/>
    </location>
</feature>
<dbReference type="InterPro" id="IPR007348">
    <property type="entry name" value="CopC_dom"/>
</dbReference>
<keyword evidence="4" id="KW-0574">Periplasm</keyword>
<dbReference type="GO" id="GO:0046688">
    <property type="term" value="P:response to copper ion"/>
    <property type="evidence" value="ECO:0007669"/>
    <property type="project" value="InterPro"/>
</dbReference>
<dbReference type="InterPro" id="IPR047685">
    <property type="entry name" value="CopC-like"/>
</dbReference>
<evidence type="ECO:0000256" key="2">
    <source>
        <dbReference type="ARBA" id="ARBA00010509"/>
    </source>
</evidence>
<keyword evidence="5" id="KW-0186">Copper</keyword>
<dbReference type="AlphaFoldDB" id="A0A917E9M0"/>
<evidence type="ECO:0000259" key="7">
    <source>
        <dbReference type="Pfam" id="PF04234"/>
    </source>
</evidence>
<organism evidence="8 9">
    <name type="scientific">Sandarakinorhabdus glacialis</name>
    <dbReference type="NCBI Taxonomy" id="1614636"/>
    <lineage>
        <taxon>Bacteria</taxon>
        <taxon>Pseudomonadati</taxon>
        <taxon>Pseudomonadota</taxon>
        <taxon>Alphaproteobacteria</taxon>
        <taxon>Sphingomonadales</taxon>
        <taxon>Sphingosinicellaceae</taxon>
        <taxon>Sandarakinorhabdus</taxon>
    </lineage>
</organism>
<protein>
    <submittedName>
        <fullName evidence="8">Copper resistance protein C</fullName>
    </submittedName>
</protein>
<dbReference type="RefSeq" id="WP_188762720.1">
    <property type="nucleotide sequence ID" value="NZ_BMJM01000006.1"/>
</dbReference>
<reference evidence="8" key="1">
    <citation type="journal article" date="2014" name="Int. J. Syst. Evol. Microbiol.">
        <title>Complete genome sequence of Corynebacterium casei LMG S-19264T (=DSM 44701T), isolated from a smear-ripened cheese.</title>
        <authorList>
            <consortium name="US DOE Joint Genome Institute (JGI-PGF)"/>
            <person name="Walter F."/>
            <person name="Albersmeier A."/>
            <person name="Kalinowski J."/>
            <person name="Ruckert C."/>
        </authorList>
    </citation>
    <scope>NUCLEOTIDE SEQUENCE</scope>
    <source>
        <strain evidence="8">CGMCC 1.15519</strain>
    </source>
</reference>
<evidence type="ECO:0000256" key="5">
    <source>
        <dbReference type="ARBA" id="ARBA00023008"/>
    </source>
</evidence>
<dbReference type="InterPro" id="IPR014755">
    <property type="entry name" value="Cu-Rt/internalin_Ig-like"/>
</dbReference>
<evidence type="ECO:0000256" key="6">
    <source>
        <dbReference type="SAM" id="SignalP"/>
    </source>
</evidence>